<dbReference type="PIRSF" id="PIRSF009320">
    <property type="entry name" value="Nuc_binding_HP_1000"/>
    <property type="match status" value="1"/>
</dbReference>
<dbReference type="InterPro" id="IPR050678">
    <property type="entry name" value="DNA_Partitioning_ATPase"/>
</dbReference>
<gene>
    <name evidence="2" type="ORF">DFR50_102189</name>
</gene>
<dbReference type="PANTHER" id="PTHR13696">
    <property type="entry name" value="P-LOOP CONTAINING NUCLEOSIDE TRIPHOSPHATE HYDROLASE"/>
    <property type="match status" value="1"/>
</dbReference>
<comment type="caution">
    <text evidence="2">The sequence shown here is derived from an EMBL/GenBank/DDBJ whole genome shotgun (WGS) entry which is preliminary data.</text>
</comment>
<sequence length="217" mass="23880">MSKVATTAAFVSQKGGVGKSTLARVLAVGAVHRGRRTLLADFDLDQLTCVEWGAARLRGSIEPELDTRPFKSLKKLRKDESVVDFIVADTRGLADDLSTEIAEDSEVVFLPTGVSQDDLRPTLALARKLARRGAEGRLVMVLSKVGRSETQFAKAVEAIEDAGFELLSEHWPQRDGFQNDLDAGRAGREARNPHLREIAERMEEALWSRAMKAKPRA</sequence>
<organism evidence="2 3">
    <name type="scientific">Roseiarcus fermentans</name>
    <dbReference type="NCBI Taxonomy" id="1473586"/>
    <lineage>
        <taxon>Bacteria</taxon>
        <taxon>Pseudomonadati</taxon>
        <taxon>Pseudomonadota</taxon>
        <taxon>Alphaproteobacteria</taxon>
        <taxon>Hyphomicrobiales</taxon>
        <taxon>Roseiarcaceae</taxon>
        <taxon>Roseiarcus</taxon>
    </lineage>
</organism>
<accession>A0A366FSZ2</accession>
<feature type="domain" description="CobQ/CobB/MinD/ParA nucleotide binding" evidence="1">
    <location>
        <begin position="9"/>
        <end position="170"/>
    </location>
</feature>
<protein>
    <submittedName>
        <fullName evidence="2">Chromosome partitioning protein</fullName>
    </submittedName>
</protein>
<dbReference type="PANTHER" id="PTHR13696:SF99">
    <property type="entry name" value="COBYRINIC ACID AC-DIAMIDE SYNTHASE"/>
    <property type="match status" value="1"/>
</dbReference>
<evidence type="ECO:0000259" key="1">
    <source>
        <dbReference type="Pfam" id="PF01656"/>
    </source>
</evidence>
<reference evidence="2 3" key="1">
    <citation type="submission" date="2018-06" db="EMBL/GenBank/DDBJ databases">
        <title>Genomic Encyclopedia of Type Strains, Phase IV (KMG-IV): sequencing the most valuable type-strain genomes for metagenomic binning, comparative biology and taxonomic classification.</title>
        <authorList>
            <person name="Goeker M."/>
        </authorList>
    </citation>
    <scope>NUCLEOTIDE SEQUENCE [LARGE SCALE GENOMIC DNA]</scope>
    <source>
        <strain evidence="2 3">DSM 24875</strain>
    </source>
</reference>
<dbReference type="CDD" id="cd02042">
    <property type="entry name" value="ParAB_family"/>
    <property type="match status" value="1"/>
</dbReference>
<dbReference type="SUPFAM" id="SSF52540">
    <property type="entry name" value="P-loop containing nucleoside triphosphate hydrolases"/>
    <property type="match status" value="1"/>
</dbReference>
<dbReference type="AlphaFoldDB" id="A0A366FSZ2"/>
<evidence type="ECO:0000313" key="2">
    <source>
        <dbReference type="EMBL" id="RBP17697.1"/>
    </source>
</evidence>
<dbReference type="InterPro" id="IPR002586">
    <property type="entry name" value="CobQ/CobB/MinD/ParA_Nub-bd_dom"/>
</dbReference>
<name>A0A366FSZ2_9HYPH</name>
<proteinExistence type="predicted"/>
<dbReference type="EMBL" id="QNRK01000002">
    <property type="protein sequence ID" value="RBP17697.1"/>
    <property type="molecule type" value="Genomic_DNA"/>
</dbReference>
<keyword evidence="3" id="KW-1185">Reference proteome</keyword>
<dbReference type="OrthoDB" id="9804460at2"/>
<dbReference type="Gene3D" id="3.40.50.300">
    <property type="entry name" value="P-loop containing nucleotide triphosphate hydrolases"/>
    <property type="match status" value="1"/>
</dbReference>
<dbReference type="RefSeq" id="WP_113887648.1">
    <property type="nucleotide sequence ID" value="NZ_QNRK01000002.1"/>
</dbReference>
<dbReference type="Proteomes" id="UP000253529">
    <property type="component" value="Unassembled WGS sequence"/>
</dbReference>
<evidence type="ECO:0000313" key="3">
    <source>
        <dbReference type="Proteomes" id="UP000253529"/>
    </source>
</evidence>
<dbReference type="InterPro" id="IPR027417">
    <property type="entry name" value="P-loop_NTPase"/>
</dbReference>
<dbReference type="Pfam" id="PF01656">
    <property type="entry name" value="CbiA"/>
    <property type="match status" value="1"/>
</dbReference>